<comment type="caution">
    <text evidence="3">The sequence shown here is derived from an EMBL/GenBank/DDBJ whole genome shotgun (WGS) entry which is preliminary data.</text>
</comment>
<dbReference type="Proteomes" id="UP000292702">
    <property type="component" value="Unassembled WGS sequence"/>
</dbReference>
<organism evidence="3 4">
    <name type="scientific">Steccherinum ochraceum</name>
    <dbReference type="NCBI Taxonomy" id="92696"/>
    <lineage>
        <taxon>Eukaryota</taxon>
        <taxon>Fungi</taxon>
        <taxon>Dikarya</taxon>
        <taxon>Basidiomycota</taxon>
        <taxon>Agaricomycotina</taxon>
        <taxon>Agaricomycetes</taxon>
        <taxon>Polyporales</taxon>
        <taxon>Steccherinaceae</taxon>
        <taxon>Steccherinum</taxon>
    </lineage>
</organism>
<feature type="signal peptide" evidence="2">
    <location>
        <begin position="1"/>
        <end position="17"/>
    </location>
</feature>
<feature type="transmembrane region" description="Helical" evidence="1">
    <location>
        <begin position="41"/>
        <end position="61"/>
    </location>
</feature>
<proteinExistence type="predicted"/>
<evidence type="ECO:0000313" key="4">
    <source>
        <dbReference type="Proteomes" id="UP000292702"/>
    </source>
</evidence>
<sequence length="62" mass="6649">MKFTLFAILALVAVVSGLPTTTIHTKRDETGHLVCYRSDVRISISILTLALLSSFPASGVLC</sequence>
<feature type="chain" id="PRO_5020805886" evidence="2">
    <location>
        <begin position="18"/>
        <end position="62"/>
    </location>
</feature>
<accession>A0A4R0RJX1</accession>
<name>A0A4R0RJX1_9APHY</name>
<reference evidence="3 4" key="1">
    <citation type="submission" date="2018-11" db="EMBL/GenBank/DDBJ databases">
        <title>Genome assembly of Steccherinum ochraceum LE-BIN_3174, the white-rot fungus of the Steccherinaceae family (The Residual Polyporoid clade, Polyporales, Basidiomycota).</title>
        <authorList>
            <person name="Fedorova T.V."/>
            <person name="Glazunova O.A."/>
            <person name="Landesman E.O."/>
            <person name="Moiseenko K.V."/>
            <person name="Psurtseva N.V."/>
            <person name="Savinova O.S."/>
            <person name="Shakhova N.V."/>
            <person name="Tyazhelova T.V."/>
            <person name="Vasina D.V."/>
        </authorList>
    </citation>
    <scope>NUCLEOTIDE SEQUENCE [LARGE SCALE GENOMIC DNA]</scope>
    <source>
        <strain evidence="3 4">LE-BIN_3174</strain>
    </source>
</reference>
<keyword evidence="1" id="KW-0812">Transmembrane</keyword>
<gene>
    <name evidence="3" type="ORF">EIP91_009350</name>
</gene>
<dbReference type="AlphaFoldDB" id="A0A4R0RJX1"/>
<dbReference type="EMBL" id="RWJN01000053">
    <property type="protein sequence ID" value="TCD68960.1"/>
    <property type="molecule type" value="Genomic_DNA"/>
</dbReference>
<evidence type="ECO:0000313" key="3">
    <source>
        <dbReference type="EMBL" id="TCD68960.1"/>
    </source>
</evidence>
<keyword evidence="2" id="KW-0732">Signal</keyword>
<keyword evidence="1" id="KW-1133">Transmembrane helix</keyword>
<protein>
    <submittedName>
        <fullName evidence="3">Uncharacterized protein</fullName>
    </submittedName>
</protein>
<evidence type="ECO:0000256" key="1">
    <source>
        <dbReference type="SAM" id="Phobius"/>
    </source>
</evidence>
<evidence type="ECO:0000256" key="2">
    <source>
        <dbReference type="SAM" id="SignalP"/>
    </source>
</evidence>
<keyword evidence="1" id="KW-0472">Membrane</keyword>
<keyword evidence="4" id="KW-1185">Reference proteome</keyword>